<feature type="transmembrane region" description="Helical" evidence="1">
    <location>
        <begin position="90"/>
        <end position="111"/>
    </location>
</feature>
<proteinExistence type="predicted"/>
<dbReference type="EMBL" id="JAUSTO010000004">
    <property type="protein sequence ID" value="MDQ0152136.1"/>
    <property type="molecule type" value="Genomic_DNA"/>
</dbReference>
<sequence length="207" mass="22049">MQSRKFNAVFIAEMGLLIAIEFVMKLVGLGSVPVGPLYMSFLTVPIAIGAMLFGPVAGAITGAVFGFVSFYDAMTGVSVMTGAFFQLDPVNTFILCVGMRVLMGVVVGILFQLFHALDHSKTVCYLLGAVSAPLLNTLFFMGYIVLVFYKTDFIQSLVAKLGAANPVSFVIMLVGVQGLIEAIVCGVVGTVVAKTLTHFMATQQKRA</sequence>
<keyword evidence="1" id="KW-0812">Transmembrane</keyword>
<keyword evidence="1" id="KW-0472">Membrane</keyword>
<feature type="transmembrane region" description="Helical" evidence="1">
    <location>
        <begin position="41"/>
        <end position="70"/>
    </location>
</feature>
<protein>
    <submittedName>
        <fullName evidence="2">Membrane protein</fullName>
    </submittedName>
</protein>
<evidence type="ECO:0000256" key="1">
    <source>
        <dbReference type="SAM" id="Phobius"/>
    </source>
</evidence>
<evidence type="ECO:0000313" key="3">
    <source>
        <dbReference type="Proteomes" id="UP001241537"/>
    </source>
</evidence>
<dbReference type="AlphaFoldDB" id="A0AAE3V9E7"/>
<keyword evidence="3" id="KW-1185">Reference proteome</keyword>
<dbReference type="InterPro" id="IPR024529">
    <property type="entry name" value="ECF_trnsprt_substrate-spec"/>
</dbReference>
<dbReference type="Gene3D" id="1.10.1760.20">
    <property type="match status" value="1"/>
</dbReference>
<gene>
    <name evidence="2" type="ORF">J2S20_000821</name>
</gene>
<dbReference type="Pfam" id="PF12822">
    <property type="entry name" value="ECF_trnsprt"/>
    <property type="match status" value="1"/>
</dbReference>
<comment type="caution">
    <text evidence="2">The sequence shown here is derived from an EMBL/GenBank/DDBJ whole genome shotgun (WGS) entry which is preliminary data.</text>
</comment>
<evidence type="ECO:0000313" key="2">
    <source>
        <dbReference type="EMBL" id="MDQ0152136.1"/>
    </source>
</evidence>
<feature type="transmembrane region" description="Helical" evidence="1">
    <location>
        <begin position="123"/>
        <end position="149"/>
    </location>
</feature>
<accession>A0AAE3V9E7</accession>
<dbReference type="RefSeq" id="WP_307253488.1">
    <property type="nucleotide sequence ID" value="NZ_JAUSTO010000004.1"/>
</dbReference>
<keyword evidence="1" id="KW-1133">Transmembrane helix</keyword>
<dbReference type="GO" id="GO:0022857">
    <property type="term" value="F:transmembrane transporter activity"/>
    <property type="evidence" value="ECO:0007669"/>
    <property type="project" value="InterPro"/>
</dbReference>
<feature type="transmembrane region" description="Helical" evidence="1">
    <location>
        <begin position="169"/>
        <end position="196"/>
    </location>
</feature>
<feature type="transmembrane region" description="Helical" evidence="1">
    <location>
        <begin position="6"/>
        <end position="29"/>
    </location>
</feature>
<reference evidence="2" key="1">
    <citation type="submission" date="2023-07" db="EMBL/GenBank/DDBJ databases">
        <title>Genomic Encyclopedia of Type Strains, Phase IV (KMG-IV): sequencing the most valuable type-strain genomes for metagenomic binning, comparative biology and taxonomic classification.</title>
        <authorList>
            <person name="Goeker M."/>
        </authorList>
    </citation>
    <scope>NUCLEOTIDE SEQUENCE</scope>
    <source>
        <strain evidence="2">DSM 19659</strain>
    </source>
</reference>
<name>A0AAE3V9E7_9FIRM</name>
<dbReference type="Proteomes" id="UP001241537">
    <property type="component" value="Unassembled WGS sequence"/>
</dbReference>
<organism evidence="2 3">
    <name type="scientific">Moryella indoligenes</name>
    <dbReference type="NCBI Taxonomy" id="371674"/>
    <lineage>
        <taxon>Bacteria</taxon>
        <taxon>Bacillati</taxon>
        <taxon>Bacillota</taxon>
        <taxon>Clostridia</taxon>
        <taxon>Lachnospirales</taxon>
        <taxon>Lachnospiraceae</taxon>
        <taxon>Moryella</taxon>
    </lineage>
</organism>